<reference evidence="4 5" key="1">
    <citation type="journal article" date="2012" name="J. Bacteriol.">
        <title>Draft Genome Sequence of Oceaniovalibus guishaninsula JLT2003T.</title>
        <authorList>
            <person name="Tang K."/>
            <person name="Liu K."/>
            <person name="Jiao N."/>
        </authorList>
    </citation>
    <scope>NUCLEOTIDE SEQUENCE [LARGE SCALE GENOMIC DNA]</scope>
    <source>
        <strain evidence="4 5">JLT2003</strain>
    </source>
</reference>
<keyword evidence="5" id="KW-1185">Reference proteome</keyword>
<dbReference type="OrthoDB" id="198899at2"/>
<dbReference type="NCBIfam" id="TIGR03547">
    <property type="entry name" value="muta_rot_YjhT"/>
    <property type="match status" value="1"/>
</dbReference>
<protein>
    <submittedName>
        <fullName evidence="4">N-acetylneuraminic acid mutarotase</fullName>
    </submittedName>
</protein>
<dbReference type="Pfam" id="PF24996">
    <property type="entry name" value="NANM"/>
    <property type="match status" value="1"/>
</dbReference>
<feature type="chain" id="PRO_5003858733" evidence="3">
    <location>
        <begin position="26"/>
        <end position="386"/>
    </location>
</feature>
<dbReference type="STRING" id="1231392.OCGS_2164"/>
<dbReference type="RefSeq" id="WP_007427316.1">
    <property type="nucleotide sequence ID" value="NZ_AMGO01000047.1"/>
</dbReference>
<organism evidence="4 5">
    <name type="scientific">Oceaniovalibus guishaninsula JLT2003</name>
    <dbReference type="NCBI Taxonomy" id="1231392"/>
    <lineage>
        <taxon>Bacteria</taxon>
        <taxon>Pseudomonadati</taxon>
        <taxon>Pseudomonadota</taxon>
        <taxon>Alphaproteobacteria</taxon>
        <taxon>Rhodobacterales</taxon>
        <taxon>Roseobacteraceae</taxon>
        <taxon>Oceaniovalibus</taxon>
    </lineage>
</organism>
<dbReference type="eggNOG" id="COG3055">
    <property type="taxonomic scope" value="Bacteria"/>
</dbReference>
<comment type="caution">
    <text evidence="4">The sequence shown here is derived from an EMBL/GenBank/DDBJ whole genome shotgun (WGS) entry which is preliminary data.</text>
</comment>
<proteinExistence type="predicted"/>
<evidence type="ECO:0000256" key="2">
    <source>
        <dbReference type="ARBA" id="ARBA00022737"/>
    </source>
</evidence>
<accession>K2I4K7</accession>
<keyword evidence="3" id="KW-0732">Signal</keyword>
<dbReference type="Proteomes" id="UP000006765">
    <property type="component" value="Unassembled WGS sequence"/>
</dbReference>
<dbReference type="EMBL" id="AMGO01000047">
    <property type="protein sequence ID" value="EKE43830.1"/>
    <property type="molecule type" value="Genomic_DNA"/>
</dbReference>
<keyword evidence="2" id="KW-0677">Repeat</keyword>
<dbReference type="PATRIC" id="fig|1231392.3.peg.2176"/>
<gene>
    <name evidence="4" type="ORF">OCGS_2164</name>
</gene>
<sequence>MTRRICLTGGTAAAALVATLSGAAAQDWPDLPVGVKNGIGVRMDDRLIVGLGSAGADLYALDLGDRAAGWQPIAPFDGPAPSQPAAVVAGGMLYVFSGSGKTDPDAASPIIFDTVSRYDPQSDSWETLDTTAPVGLLGASAVALGDGRIAILGGYNKELFDTYLADVTAIDKETDPDRWNEVVNAYMGMTPEEYRWNDAVLVYDPQANAWSDLGQTPSLPNTGSAVVETAPGTFLIVNGEIKPGLRTDEAKSVAFGPDSADWSQVPALPAPEGADVQEGLAGAYAGLSDGTVLVAGGANFPGARANADAGNWYAHEGLSKHWADEVFALTDDGWTQIGTLPQGMAYGASFTVDDGLLVVGGEDADGTARADVFLLKQDGDSLTVTD</sequence>
<dbReference type="AlphaFoldDB" id="K2I4K7"/>
<evidence type="ECO:0000313" key="5">
    <source>
        <dbReference type="Proteomes" id="UP000006765"/>
    </source>
</evidence>
<dbReference type="InterPro" id="IPR019936">
    <property type="entry name" value="NanM_proteobact"/>
</dbReference>
<dbReference type="InterPro" id="IPR056734">
    <property type="entry name" value="NANM"/>
</dbReference>
<evidence type="ECO:0000256" key="1">
    <source>
        <dbReference type="ARBA" id="ARBA00022441"/>
    </source>
</evidence>
<dbReference type="InterPro" id="IPR015915">
    <property type="entry name" value="Kelch-typ_b-propeller"/>
</dbReference>
<evidence type="ECO:0000313" key="4">
    <source>
        <dbReference type="EMBL" id="EKE43830.1"/>
    </source>
</evidence>
<keyword evidence="1" id="KW-0880">Kelch repeat</keyword>
<evidence type="ECO:0000256" key="3">
    <source>
        <dbReference type="SAM" id="SignalP"/>
    </source>
</evidence>
<feature type="signal peptide" evidence="3">
    <location>
        <begin position="1"/>
        <end position="25"/>
    </location>
</feature>
<dbReference type="PANTHER" id="PTHR45632">
    <property type="entry name" value="LD33804P"/>
    <property type="match status" value="1"/>
</dbReference>
<dbReference type="SUPFAM" id="SSF117281">
    <property type="entry name" value="Kelch motif"/>
    <property type="match status" value="1"/>
</dbReference>
<name>K2I4K7_9RHOB</name>
<dbReference type="NCBIfam" id="NF010730">
    <property type="entry name" value="PRK14131.1"/>
    <property type="match status" value="1"/>
</dbReference>
<dbReference type="Gene3D" id="2.120.10.80">
    <property type="entry name" value="Kelch-type beta propeller"/>
    <property type="match status" value="2"/>
</dbReference>